<dbReference type="AlphaFoldDB" id="A0A5D4TWZ4"/>
<evidence type="ECO:0000313" key="2">
    <source>
        <dbReference type="Proteomes" id="UP000324269"/>
    </source>
</evidence>
<comment type="caution">
    <text evidence="1">The sequence shown here is derived from an EMBL/GenBank/DDBJ whole genome shotgun (WGS) entry which is preliminary data.</text>
</comment>
<sequence length="134" mass="15187">MQKLENINKAMDYKKAIITHLADQKQQFEEGLIPEEVISNKQGRIQILTQTAMIEGEVNFFDGDEEMKTFFEYGLDRFGEELQELSPDMMAANATGPIHIKNARFKSISAPDSIIEMDEIIVFSDQVVGMAIVK</sequence>
<protein>
    <submittedName>
        <fullName evidence="1">Uncharacterized protein</fullName>
    </submittedName>
</protein>
<gene>
    <name evidence="1" type="ORF">FZC85_14945</name>
</gene>
<proteinExistence type="predicted"/>
<dbReference type="RefSeq" id="WP_148969094.1">
    <property type="nucleotide sequence ID" value="NZ_CANLNA010000002.1"/>
</dbReference>
<accession>A0A5D4TWZ4</accession>
<name>A0A5D4TWZ4_9BACI</name>
<organism evidence="1 2">
    <name type="scientific">Rossellomorea aquimaris</name>
    <dbReference type="NCBI Taxonomy" id="189382"/>
    <lineage>
        <taxon>Bacteria</taxon>
        <taxon>Bacillati</taxon>
        <taxon>Bacillota</taxon>
        <taxon>Bacilli</taxon>
        <taxon>Bacillales</taxon>
        <taxon>Bacillaceae</taxon>
        <taxon>Rossellomorea</taxon>
    </lineage>
</organism>
<dbReference type="EMBL" id="VTEZ01000004">
    <property type="protein sequence ID" value="TYS84663.1"/>
    <property type="molecule type" value="Genomic_DNA"/>
</dbReference>
<dbReference type="OrthoDB" id="2936772at2"/>
<evidence type="ECO:0000313" key="1">
    <source>
        <dbReference type="EMBL" id="TYS84663.1"/>
    </source>
</evidence>
<dbReference type="Proteomes" id="UP000324269">
    <property type="component" value="Unassembled WGS sequence"/>
</dbReference>
<reference evidence="1 2" key="1">
    <citation type="submission" date="2019-08" db="EMBL/GenBank/DDBJ databases">
        <title>Bacillus genomes from the desert of Cuatro Cienegas, Coahuila.</title>
        <authorList>
            <person name="Olmedo-Alvarez G."/>
        </authorList>
    </citation>
    <scope>NUCLEOTIDE SEQUENCE [LARGE SCALE GENOMIC DNA]</scope>
    <source>
        <strain evidence="1 2">CH87b_3T</strain>
    </source>
</reference>